<keyword evidence="3" id="KW-1185">Reference proteome</keyword>
<dbReference type="Proteomes" id="UP000838412">
    <property type="component" value="Chromosome 12"/>
</dbReference>
<reference evidence="2" key="1">
    <citation type="submission" date="2022-01" db="EMBL/GenBank/DDBJ databases">
        <authorList>
            <person name="Braso-Vives M."/>
        </authorList>
    </citation>
    <scope>NUCLEOTIDE SEQUENCE</scope>
</reference>
<dbReference type="EMBL" id="OV696697">
    <property type="protein sequence ID" value="CAH1241408.1"/>
    <property type="molecule type" value="Genomic_DNA"/>
</dbReference>
<accession>A0A8K0E5L2</accession>
<name>A0A8K0E5L2_BRALA</name>
<organism evidence="2 3">
    <name type="scientific">Branchiostoma lanceolatum</name>
    <name type="common">Common lancelet</name>
    <name type="synonym">Amphioxus lanceolatum</name>
    <dbReference type="NCBI Taxonomy" id="7740"/>
    <lineage>
        <taxon>Eukaryota</taxon>
        <taxon>Metazoa</taxon>
        <taxon>Chordata</taxon>
        <taxon>Cephalochordata</taxon>
        <taxon>Leptocardii</taxon>
        <taxon>Amphioxiformes</taxon>
        <taxon>Branchiostomatidae</taxon>
        <taxon>Branchiostoma</taxon>
    </lineage>
</organism>
<feature type="region of interest" description="Disordered" evidence="1">
    <location>
        <begin position="1"/>
        <end position="60"/>
    </location>
</feature>
<protein>
    <submittedName>
        <fullName evidence="2">Hypp6361 protein</fullName>
    </submittedName>
</protein>
<gene>
    <name evidence="2" type="primary">Hypp6361</name>
    <name evidence="2" type="ORF">BLAG_LOCUS5068</name>
</gene>
<evidence type="ECO:0000313" key="2">
    <source>
        <dbReference type="EMBL" id="CAH1241408.1"/>
    </source>
</evidence>
<evidence type="ECO:0000256" key="1">
    <source>
        <dbReference type="SAM" id="MobiDB-lite"/>
    </source>
</evidence>
<evidence type="ECO:0000313" key="3">
    <source>
        <dbReference type="Proteomes" id="UP000838412"/>
    </source>
</evidence>
<dbReference type="AlphaFoldDB" id="A0A8K0E5L2"/>
<proteinExistence type="predicted"/>
<feature type="compositionally biased region" description="Polar residues" evidence="1">
    <location>
        <begin position="1"/>
        <end position="33"/>
    </location>
</feature>
<sequence length="146" mass="16419">MSLNTSTASLPPNDVIPSTSADRLTSRWNPSVKSTHHVVKETTKGGLTSDSASKTTVPGDKRKDLIYDDPIFNGEKCSHESDHDCPKWRTVPHESDEEWSFTCRGKLSTDEASRRDWCLKYVRADSRQACSTWNDNKCCGKCRIQP</sequence>
<feature type="compositionally biased region" description="Polar residues" evidence="1">
    <location>
        <begin position="45"/>
        <end position="56"/>
    </location>
</feature>